<dbReference type="Pfam" id="PF00512">
    <property type="entry name" value="HisKA"/>
    <property type="match status" value="1"/>
</dbReference>
<keyword evidence="6 12" id="KW-0812">Transmembrane</keyword>
<evidence type="ECO:0000256" key="6">
    <source>
        <dbReference type="ARBA" id="ARBA00022692"/>
    </source>
</evidence>
<dbReference type="AlphaFoldDB" id="A0A2U1SRL2"/>
<dbReference type="PROSITE" id="PS50885">
    <property type="entry name" value="HAMP"/>
    <property type="match status" value="1"/>
</dbReference>
<feature type="domain" description="Histidine kinase" evidence="13">
    <location>
        <begin position="256"/>
        <end position="457"/>
    </location>
</feature>
<dbReference type="InterPro" id="IPR005467">
    <property type="entry name" value="His_kinase_dom"/>
</dbReference>
<dbReference type="InterPro" id="IPR003660">
    <property type="entry name" value="HAMP_dom"/>
</dbReference>
<dbReference type="PRINTS" id="PR00344">
    <property type="entry name" value="BCTRLSENSOR"/>
</dbReference>
<evidence type="ECO:0000256" key="2">
    <source>
        <dbReference type="ARBA" id="ARBA00004141"/>
    </source>
</evidence>
<organism evidence="15 16">
    <name type="scientific">Methylosinus sporium</name>
    <dbReference type="NCBI Taxonomy" id="428"/>
    <lineage>
        <taxon>Bacteria</taxon>
        <taxon>Pseudomonadati</taxon>
        <taxon>Pseudomonadota</taxon>
        <taxon>Alphaproteobacteria</taxon>
        <taxon>Hyphomicrobiales</taxon>
        <taxon>Methylocystaceae</taxon>
        <taxon>Methylosinus</taxon>
    </lineage>
</organism>
<dbReference type="PANTHER" id="PTHR45436">
    <property type="entry name" value="SENSOR HISTIDINE KINASE YKOH"/>
    <property type="match status" value="1"/>
</dbReference>
<dbReference type="EC" id="2.7.13.3" evidence="3"/>
<evidence type="ECO:0000256" key="1">
    <source>
        <dbReference type="ARBA" id="ARBA00000085"/>
    </source>
</evidence>
<keyword evidence="16" id="KW-1185">Reference proteome</keyword>
<evidence type="ECO:0000256" key="7">
    <source>
        <dbReference type="ARBA" id="ARBA00022777"/>
    </source>
</evidence>
<dbReference type="InterPro" id="IPR003594">
    <property type="entry name" value="HATPase_dom"/>
</dbReference>
<dbReference type="OrthoDB" id="9809329at2"/>
<evidence type="ECO:0000256" key="9">
    <source>
        <dbReference type="ARBA" id="ARBA00023012"/>
    </source>
</evidence>
<dbReference type="SUPFAM" id="SSF55874">
    <property type="entry name" value="ATPase domain of HSP90 chaperone/DNA topoisomerase II/histidine kinase"/>
    <property type="match status" value="1"/>
</dbReference>
<evidence type="ECO:0000313" key="16">
    <source>
        <dbReference type="Proteomes" id="UP000245137"/>
    </source>
</evidence>
<protein>
    <recommendedName>
        <fullName evidence="3">histidine kinase</fullName>
        <ecNumber evidence="3">2.7.13.3</ecNumber>
    </recommendedName>
</protein>
<evidence type="ECO:0000256" key="8">
    <source>
        <dbReference type="ARBA" id="ARBA00022989"/>
    </source>
</evidence>
<feature type="domain" description="HAMP" evidence="14">
    <location>
        <begin position="195"/>
        <end position="248"/>
    </location>
</feature>
<gene>
    <name evidence="15" type="ORF">C5689_08995</name>
</gene>
<keyword evidence="7 15" id="KW-0418">Kinase</keyword>
<feature type="transmembrane region" description="Helical" evidence="12">
    <location>
        <begin position="7"/>
        <end position="29"/>
    </location>
</feature>
<comment type="subcellular location">
    <subcellularLocation>
        <location evidence="2">Membrane</location>
        <topology evidence="2">Multi-pass membrane protein</topology>
    </subcellularLocation>
</comment>
<dbReference type="PANTHER" id="PTHR45436:SF15">
    <property type="entry name" value="SENSOR HISTIDINE KINASE CUSS"/>
    <property type="match status" value="1"/>
</dbReference>
<dbReference type="Proteomes" id="UP000245137">
    <property type="component" value="Unassembled WGS sequence"/>
</dbReference>
<name>A0A2U1SRL2_METSR</name>
<proteinExistence type="predicted"/>
<dbReference type="InterPro" id="IPR036097">
    <property type="entry name" value="HisK_dim/P_sf"/>
</dbReference>
<sequence>MRRRRSLALRLIVSLAVVQMVGILLLVPITDFLISASGLAPGWQVAPDDWGEHRIYGLVARSVTKTETGEAILAPSAALRAYREVNPQARYAAFDCNGAALSGSAPELVEALGGLDRIGATTLKFRIPGDADPRARGFLRRAPAAVGACAIAAYNYRFAWDDLFAVAALFLTPHSAAVVAPAVLCALAIAWIVVRRGLSPLRAAAADVAAIDVNTLHKRIEADDAPKEIAPFIEAVNDALTRLNAGVAAQRRFTANAAHELRTPIAIMRAHADNPDDAAFRRDMKRDIRRVQTIVEQLLASARFSMRDARADVDMDLGAVVLAMVADHTPLIIENGRRIEFEPPREPTIVTGDGWALECVVANLLDNALRAEPRGGLILVRASSTAVVEVVDHGAGVPRADREKIFEPFWRRDNKSNGIGLGLAISKTLVEQMGGSIGVDETSGGGATFRITLRRSAAQSSEAPGRPLADVADARRRSEDAA</sequence>
<dbReference type="EMBL" id="PUIV01000010">
    <property type="protein sequence ID" value="PWB94240.1"/>
    <property type="molecule type" value="Genomic_DNA"/>
</dbReference>
<dbReference type="Gene3D" id="3.30.565.10">
    <property type="entry name" value="Histidine kinase-like ATPase, C-terminal domain"/>
    <property type="match status" value="1"/>
</dbReference>
<feature type="region of interest" description="Disordered" evidence="11">
    <location>
        <begin position="455"/>
        <end position="482"/>
    </location>
</feature>
<accession>A0A2U1SRL2</accession>
<feature type="compositionally biased region" description="Basic and acidic residues" evidence="11">
    <location>
        <begin position="472"/>
        <end position="482"/>
    </location>
</feature>
<reference evidence="15 16" key="1">
    <citation type="journal article" date="2018" name="Appl. Microbiol. Biotechnol.">
        <title>Co-cultivation of the strictly anaerobic methanogen Methanosarcina barkeri with aerobic methanotrophs in an oxygen-limited membrane bioreactor.</title>
        <authorList>
            <person name="In 't Zandt M.H."/>
            <person name="van den Bosch T.J.M."/>
            <person name="Rijkers R."/>
            <person name="van Kessel M.A.H.J."/>
            <person name="Jetten M.S.M."/>
            <person name="Welte C.U."/>
        </authorList>
    </citation>
    <scope>NUCLEOTIDE SEQUENCE [LARGE SCALE GENOMIC DNA]</scope>
    <source>
        <strain evidence="15 16">DSM 17706</strain>
    </source>
</reference>
<dbReference type="Pfam" id="PF02518">
    <property type="entry name" value="HATPase_c"/>
    <property type="match status" value="1"/>
</dbReference>
<dbReference type="PROSITE" id="PS50109">
    <property type="entry name" value="HIS_KIN"/>
    <property type="match status" value="1"/>
</dbReference>
<evidence type="ECO:0000256" key="3">
    <source>
        <dbReference type="ARBA" id="ARBA00012438"/>
    </source>
</evidence>
<dbReference type="RefSeq" id="WP_108916937.1">
    <property type="nucleotide sequence ID" value="NZ_BGJY01000012.1"/>
</dbReference>
<comment type="catalytic activity">
    <reaction evidence="1">
        <text>ATP + protein L-histidine = ADP + protein N-phospho-L-histidine.</text>
        <dbReference type="EC" id="2.7.13.3"/>
    </reaction>
</comment>
<dbReference type="InterPro" id="IPR036890">
    <property type="entry name" value="HATPase_C_sf"/>
</dbReference>
<dbReference type="SMART" id="SM00387">
    <property type="entry name" value="HATPase_c"/>
    <property type="match status" value="1"/>
</dbReference>
<evidence type="ECO:0000256" key="4">
    <source>
        <dbReference type="ARBA" id="ARBA00022553"/>
    </source>
</evidence>
<dbReference type="SMART" id="SM00388">
    <property type="entry name" value="HisKA"/>
    <property type="match status" value="1"/>
</dbReference>
<dbReference type="GO" id="GO:0000155">
    <property type="term" value="F:phosphorelay sensor kinase activity"/>
    <property type="evidence" value="ECO:0007669"/>
    <property type="project" value="InterPro"/>
</dbReference>
<evidence type="ECO:0000256" key="10">
    <source>
        <dbReference type="ARBA" id="ARBA00023136"/>
    </source>
</evidence>
<keyword evidence="5" id="KW-0808">Transferase</keyword>
<evidence type="ECO:0000256" key="11">
    <source>
        <dbReference type="SAM" id="MobiDB-lite"/>
    </source>
</evidence>
<comment type="caution">
    <text evidence="15">The sequence shown here is derived from an EMBL/GenBank/DDBJ whole genome shotgun (WGS) entry which is preliminary data.</text>
</comment>
<evidence type="ECO:0000313" key="15">
    <source>
        <dbReference type="EMBL" id="PWB94240.1"/>
    </source>
</evidence>
<evidence type="ECO:0000256" key="5">
    <source>
        <dbReference type="ARBA" id="ARBA00022679"/>
    </source>
</evidence>
<dbReference type="InterPro" id="IPR004358">
    <property type="entry name" value="Sig_transdc_His_kin-like_C"/>
</dbReference>
<evidence type="ECO:0000256" key="12">
    <source>
        <dbReference type="SAM" id="Phobius"/>
    </source>
</evidence>
<keyword evidence="9" id="KW-0902">Two-component regulatory system</keyword>
<dbReference type="SUPFAM" id="SSF47384">
    <property type="entry name" value="Homodimeric domain of signal transducing histidine kinase"/>
    <property type="match status" value="1"/>
</dbReference>
<dbReference type="InterPro" id="IPR050428">
    <property type="entry name" value="TCS_sensor_his_kinase"/>
</dbReference>
<dbReference type="CDD" id="cd00082">
    <property type="entry name" value="HisKA"/>
    <property type="match status" value="1"/>
</dbReference>
<evidence type="ECO:0000259" key="14">
    <source>
        <dbReference type="PROSITE" id="PS50885"/>
    </source>
</evidence>
<keyword evidence="8 12" id="KW-1133">Transmembrane helix</keyword>
<dbReference type="InterPro" id="IPR003661">
    <property type="entry name" value="HisK_dim/P_dom"/>
</dbReference>
<keyword evidence="10 12" id="KW-0472">Membrane</keyword>
<keyword evidence="4" id="KW-0597">Phosphoprotein</keyword>
<dbReference type="GO" id="GO:0005886">
    <property type="term" value="C:plasma membrane"/>
    <property type="evidence" value="ECO:0007669"/>
    <property type="project" value="TreeGrafter"/>
</dbReference>
<dbReference type="Gene3D" id="1.10.287.130">
    <property type="match status" value="1"/>
</dbReference>
<evidence type="ECO:0000259" key="13">
    <source>
        <dbReference type="PROSITE" id="PS50109"/>
    </source>
</evidence>